<name>A0A9P5Z197_9AGAR</name>
<proteinExistence type="predicted"/>
<dbReference type="AlphaFoldDB" id="A0A9P5Z197"/>
<dbReference type="EMBL" id="MU155255">
    <property type="protein sequence ID" value="KAF9477631.1"/>
    <property type="molecule type" value="Genomic_DNA"/>
</dbReference>
<sequence length="111" mass="12543">MDTSAWRAESSVRPAPVVFSPSFACIVGMQWVLVVNPMILVAKKVEIGGTTSNGEGWWRRRLLDFGVNEVDLLIVSRRRGSDSSHLIQIYFTIPHSTAPSYRPFQHCERLI</sequence>
<evidence type="ECO:0000313" key="2">
    <source>
        <dbReference type="EMBL" id="KAF9477631.1"/>
    </source>
</evidence>
<keyword evidence="3" id="KW-1185">Reference proteome</keyword>
<keyword evidence="1" id="KW-0812">Transmembrane</keyword>
<organism evidence="2 3">
    <name type="scientific">Pholiota conissans</name>
    <dbReference type="NCBI Taxonomy" id="109636"/>
    <lineage>
        <taxon>Eukaryota</taxon>
        <taxon>Fungi</taxon>
        <taxon>Dikarya</taxon>
        <taxon>Basidiomycota</taxon>
        <taxon>Agaricomycotina</taxon>
        <taxon>Agaricomycetes</taxon>
        <taxon>Agaricomycetidae</taxon>
        <taxon>Agaricales</taxon>
        <taxon>Agaricineae</taxon>
        <taxon>Strophariaceae</taxon>
        <taxon>Pholiota</taxon>
    </lineage>
</organism>
<evidence type="ECO:0000313" key="3">
    <source>
        <dbReference type="Proteomes" id="UP000807469"/>
    </source>
</evidence>
<dbReference type="Proteomes" id="UP000807469">
    <property type="component" value="Unassembled WGS sequence"/>
</dbReference>
<evidence type="ECO:0000256" key="1">
    <source>
        <dbReference type="SAM" id="Phobius"/>
    </source>
</evidence>
<keyword evidence="1" id="KW-1133">Transmembrane helix</keyword>
<comment type="caution">
    <text evidence="2">The sequence shown here is derived from an EMBL/GenBank/DDBJ whole genome shotgun (WGS) entry which is preliminary data.</text>
</comment>
<accession>A0A9P5Z197</accession>
<keyword evidence="1" id="KW-0472">Membrane</keyword>
<feature type="transmembrane region" description="Helical" evidence="1">
    <location>
        <begin position="20"/>
        <end position="42"/>
    </location>
</feature>
<gene>
    <name evidence="2" type="ORF">BDN70DRAFT_97512</name>
</gene>
<reference evidence="2" key="1">
    <citation type="submission" date="2020-11" db="EMBL/GenBank/DDBJ databases">
        <authorList>
            <consortium name="DOE Joint Genome Institute"/>
            <person name="Ahrendt S."/>
            <person name="Riley R."/>
            <person name="Andreopoulos W."/>
            <person name="Labutti K."/>
            <person name="Pangilinan J."/>
            <person name="Ruiz-Duenas F.J."/>
            <person name="Barrasa J.M."/>
            <person name="Sanchez-Garcia M."/>
            <person name="Camarero S."/>
            <person name="Miyauchi S."/>
            <person name="Serrano A."/>
            <person name="Linde D."/>
            <person name="Babiker R."/>
            <person name="Drula E."/>
            <person name="Ayuso-Fernandez I."/>
            <person name="Pacheco R."/>
            <person name="Padilla G."/>
            <person name="Ferreira P."/>
            <person name="Barriuso J."/>
            <person name="Kellner H."/>
            <person name="Castanera R."/>
            <person name="Alfaro M."/>
            <person name="Ramirez L."/>
            <person name="Pisabarro A.G."/>
            <person name="Kuo A."/>
            <person name="Tritt A."/>
            <person name="Lipzen A."/>
            <person name="He G."/>
            <person name="Yan M."/>
            <person name="Ng V."/>
            <person name="Cullen D."/>
            <person name="Martin F."/>
            <person name="Rosso M.-N."/>
            <person name="Henrissat B."/>
            <person name="Hibbett D."/>
            <person name="Martinez A.T."/>
            <person name="Grigoriev I.V."/>
        </authorList>
    </citation>
    <scope>NUCLEOTIDE SEQUENCE</scope>
    <source>
        <strain evidence="2">CIRM-BRFM 674</strain>
    </source>
</reference>
<protein>
    <submittedName>
        <fullName evidence="2">Uncharacterized protein</fullName>
    </submittedName>
</protein>